<dbReference type="PANTHER" id="PTHR37422:SF13">
    <property type="entry name" value="LIPOPOLYSACCHARIDE BIOSYNTHESIS PROTEIN PA4999-RELATED"/>
    <property type="match status" value="1"/>
</dbReference>
<dbReference type="InterPro" id="IPR036259">
    <property type="entry name" value="MFS_trans_sf"/>
</dbReference>
<dbReference type="PANTHER" id="PTHR37422">
    <property type="entry name" value="TEICHURONIC ACID BIOSYNTHESIS PROTEIN TUAE"/>
    <property type="match status" value="1"/>
</dbReference>
<feature type="transmembrane region" description="Helical" evidence="5">
    <location>
        <begin position="77"/>
        <end position="96"/>
    </location>
</feature>
<dbReference type="Pfam" id="PF04932">
    <property type="entry name" value="Wzy_C"/>
    <property type="match status" value="1"/>
</dbReference>
<gene>
    <name evidence="7" type="ORF">CI610_01128</name>
</gene>
<sequence>MPIETQSLSNGQNGSRIYQNILFISVSALLIWLPLPSGSNSVWASAWFCFWVFCCGAAAVIGVGYRKLSVTPVFVKVRWFHGLFLACLLLIGLQCVDLPEGWVQVLSPKAWALHHQAAEVLNIPVTWMPLSLDVEASRRTFLLSVAYYGLFCLLLLLVNSPKKLEQLAWILIISGTFQAVFGVLSTLSGAEVLLFSEKTSYFGVATGTFVNRNSFAGYLEMTLAVGVGLLVSRLSQQRLAGWKQRLQQIITVLMSSKVLLRGALVMMVIALVVSRSRMGNTAFFSSLLITGFLYVVLRKKWNRSLLFLLGSMLVIDMAIVSQWFGIEKVMERLEQTSMERESRPDVAHVITEMIQDFPLTGTGGGTFYTALPMYHNGSWQGFYDLAHNDFLQFALEFGLPAFLCFAGMVLFAVVLSVQSIRYRKKNVMAGIGFASLMGILAIMMHSLVDFNLQIPANAATFVCLMALACLARYGFSDNRR</sequence>
<keyword evidence="2 5" id="KW-0812">Transmembrane</keyword>
<evidence type="ECO:0000256" key="3">
    <source>
        <dbReference type="ARBA" id="ARBA00022989"/>
    </source>
</evidence>
<feature type="transmembrane region" description="Helical" evidence="5">
    <location>
        <begin position="41"/>
        <end position="65"/>
    </location>
</feature>
<feature type="transmembrane region" description="Helical" evidence="5">
    <location>
        <begin position="246"/>
        <end position="272"/>
    </location>
</feature>
<feature type="transmembrane region" description="Helical" evidence="5">
    <location>
        <begin position="215"/>
        <end position="234"/>
    </location>
</feature>
<dbReference type="GO" id="GO:0016020">
    <property type="term" value="C:membrane"/>
    <property type="evidence" value="ECO:0007669"/>
    <property type="project" value="UniProtKB-SubCell"/>
</dbReference>
<keyword evidence="3 5" id="KW-1133">Transmembrane helix</keyword>
<evidence type="ECO:0000259" key="6">
    <source>
        <dbReference type="Pfam" id="PF04932"/>
    </source>
</evidence>
<dbReference type="InterPro" id="IPR007016">
    <property type="entry name" value="O-antigen_ligase-rel_domated"/>
</dbReference>
<comment type="subcellular location">
    <subcellularLocation>
        <location evidence="1">Membrane</location>
        <topology evidence="1">Multi-pass membrane protein</topology>
    </subcellularLocation>
</comment>
<keyword evidence="4 5" id="KW-0472">Membrane</keyword>
<feature type="transmembrane region" description="Helical" evidence="5">
    <location>
        <begin position="17"/>
        <end position="35"/>
    </location>
</feature>
<reference evidence="7" key="1">
    <citation type="journal article" date="2017" name="Appl. Environ. Microbiol.">
        <title>Molecular characterization of an Endozoicomonas-like organism causing infection in king scallop Pecten maximus L.</title>
        <authorList>
            <person name="Cano I."/>
            <person name="van Aerle R."/>
            <person name="Ross S."/>
            <person name="Verner-Jeffreys D.W."/>
            <person name="Paley R.K."/>
            <person name="Rimmer G."/>
            <person name="Ryder D."/>
            <person name="Hooper P."/>
            <person name="Stone D."/>
            <person name="Feist S.W."/>
        </authorList>
    </citation>
    <scope>NUCLEOTIDE SEQUENCE</scope>
</reference>
<feature type="transmembrane region" description="Helical" evidence="5">
    <location>
        <begin position="278"/>
        <end position="297"/>
    </location>
</feature>
<dbReference type="InterPro" id="IPR051533">
    <property type="entry name" value="WaaL-like"/>
</dbReference>
<proteinExistence type="predicted"/>
<evidence type="ECO:0000256" key="2">
    <source>
        <dbReference type="ARBA" id="ARBA00022692"/>
    </source>
</evidence>
<feature type="transmembrane region" description="Helical" evidence="5">
    <location>
        <begin position="170"/>
        <end position="195"/>
    </location>
</feature>
<protein>
    <recommendedName>
        <fullName evidence="6">O-antigen ligase-related domain-containing protein</fullName>
    </recommendedName>
</protein>
<evidence type="ECO:0000256" key="4">
    <source>
        <dbReference type="ARBA" id="ARBA00023136"/>
    </source>
</evidence>
<feature type="transmembrane region" description="Helical" evidence="5">
    <location>
        <begin position="140"/>
        <end position="158"/>
    </location>
</feature>
<dbReference type="EMBL" id="NSIT01000042">
    <property type="protein sequence ID" value="PJE79904.1"/>
    <property type="molecule type" value="Genomic_DNA"/>
</dbReference>
<dbReference type="SUPFAM" id="SSF103473">
    <property type="entry name" value="MFS general substrate transporter"/>
    <property type="match status" value="1"/>
</dbReference>
<accession>A0A2H9T9N3</accession>
<feature type="domain" description="O-antigen ligase-related" evidence="6">
    <location>
        <begin position="263"/>
        <end position="406"/>
    </location>
</feature>
<name>A0A2H9T9N3_9ZZZZ</name>
<feature type="transmembrane region" description="Helical" evidence="5">
    <location>
        <begin position="397"/>
        <end position="415"/>
    </location>
</feature>
<comment type="caution">
    <text evidence="7">The sequence shown here is derived from an EMBL/GenBank/DDBJ whole genome shotgun (WGS) entry which is preliminary data.</text>
</comment>
<organism evidence="7">
    <name type="scientific">invertebrate metagenome</name>
    <dbReference type="NCBI Taxonomy" id="1711999"/>
    <lineage>
        <taxon>unclassified sequences</taxon>
        <taxon>metagenomes</taxon>
        <taxon>organismal metagenomes</taxon>
    </lineage>
</organism>
<evidence type="ECO:0000256" key="1">
    <source>
        <dbReference type="ARBA" id="ARBA00004141"/>
    </source>
</evidence>
<evidence type="ECO:0000256" key="5">
    <source>
        <dbReference type="SAM" id="Phobius"/>
    </source>
</evidence>
<feature type="transmembrane region" description="Helical" evidence="5">
    <location>
        <begin position="454"/>
        <end position="475"/>
    </location>
</feature>
<feature type="transmembrane region" description="Helical" evidence="5">
    <location>
        <begin position="304"/>
        <end position="324"/>
    </location>
</feature>
<evidence type="ECO:0000313" key="7">
    <source>
        <dbReference type="EMBL" id="PJE79904.1"/>
    </source>
</evidence>
<feature type="transmembrane region" description="Helical" evidence="5">
    <location>
        <begin position="427"/>
        <end position="448"/>
    </location>
</feature>
<dbReference type="AlphaFoldDB" id="A0A2H9T9N3"/>